<dbReference type="OrthoDB" id="6581538at2759"/>
<dbReference type="KEGG" id="fas:105272502"/>
<accession>A0A9R1TNS9</accession>
<gene>
    <name evidence="2" type="primary">LOC105272502</name>
</gene>
<evidence type="ECO:0000313" key="2">
    <source>
        <dbReference type="RefSeq" id="XP_011312962.1"/>
    </source>
</evidence>
<protein>
    <submittedName>
        <fullName evidence="2">Nuclease HARBI1</fullName>
    </submittedName>
</protein>
<keyword evidence="1" id="KW-1185">Reference proteome</keyword>
<dbReference type="GeneID" id="105272502"/>
<dbReference type="InterPro" id="IPR026103">
    <property type="entry name" value="HARBI1_animal"/>
</dbReference>
<name>A0A9R1TNS9_9HYME</name>
<proteinExistence type="predicted"/>
<dbReference type="Proteomes" id="UP000694866">
    <property type="component" value="Unplaced"/>
</dbReference>
<sequence>MSDNILITLRFYASGSFQMCIADMKLFCVSQPIVSRIIANVTEAIVTLTDEFIRFPQTHQKLEEISQGFEVKSSFPGIIGCIDCTHIAFHAPVEEPWSYQNYKGF</sequence>
<organism evidence="1 2">
    <name type="scientific">Fopius arisanus</name>
    <dbReference type="NCBI Taxonomy" id="64838"/>
    <lineage>
        <taxon>Eukaryota</taxon>
        <taxon>Metazoa</taxon>
        <taxon>Ecdysozoa</taxon>
        <taxon>Arthropoda</taxon>
        <taxon>Hexapoda</taxon>
        <taxon>Insecta</taxon>
        <taxon>Pterygota</taxon>
        <taxon>Neoptera</taxon>
        <taxon>Endopterygota</taxon>
        <taxon>Hymenoptera</taxon>
        <taxon>Apocrita</taxon>
        <taxon>Ichneumonoidea</taxon>
        <taxon>Braconidae</taxon>
        <taxon>Opiinae</taxon>
        <taxon>Fopius</taxon>
    </lineage>
</organism>
<dbReference type="AlphaFoldDB" id="A0A9R1TNS9"/>
<reference evidence="2" key="1">
    <citation type="submission" date="2025-08" db="UniProtKB">
        <authorList>
            <consortium name="RefSeq"/>
        </authorList>
    </citation>
    <scope>IDENTIFICATION</scope>
    <source>
        <strain evidence="2">USDA-PBARC FA_bdor</strain>
        <tissue evidence="2">Whole organism</tissue>
    </source>
</reference>
<dbReference type="PRINTS" id="PR02086">
    <property type="entry name" value="PUTNUCHARBI1"/>
</dbReference>
<evidence type="ECO:0000313" key="1">
    <source>
        <dbReference type="Proteomes" id="UP000694866"/>
    </source>
</evidence>
<dbReference type="RefSeq" id="XP_011312962.1">
    <property type="nucleotide sequence ID" value="XM_011314660.1"/>
</dbReference>